<proteinExistence type="predicted"/>
<accession>A0A1Q8EFL3</accession>
<evidence type="ECO:0000313" key="4">
    <source>
        <dbReference type="Proteomes" id="UP000186437"/>
    </source>
</evidence>
<sequence>MNSLPSWQQLPDLDLYLDQVLLYINQQTRPFLASYEKPLTASMVNNYVKHGYIPKPSKKKYNRSHLARLIILSICKTIFPIADIQEIIDVLKEKQEAADLYNAFVECFSGIETAEQPLILQKACQTIQSYQETLALIPKLKGETNEPKF</sequence>
<organism evidence="1 4">
    <name type="scientific">Streptococcus acidominimus</name>
    <dbReference type="NCBI Taxonomy" id="1326"/>
    <lineage>
        <taxon>Bacteria</taxon>
        <taxon>Bacillati</taxon>
        <taxon>Bacillota</taxon>
        <taxon>Bacilli</taxon>
        <taxon>Lactobacillales</taxon>
        <taxon>Streptococcaceae</taxon>
        <taxon>Streptococcus</taxon>
    </lineage>
</organism>
<evidence type="ECO:0000313" key="6">
    <source>
        <dbReference type="Proteomes" id="UP000297747"/>
    </source>
</evidence>
<reference evidence="2 5" key="3">
    <citation type="submission" date="2018-06" db="EMBL/GenBank/DDBJ databases">
        <authorList>
            <consortium name="Pathogen Informatics"/>
            <person name="Doyle S."/>
        </authorList>
    </citation>
    <scope>NUCLEOTIDE SEQUENCE [LARGE SCALE GENOMIC DNA]</scope>
    <source>
        <strain evidence="2 5">NCTC12957</strain>
    </source>
</reference>
<reference evidence="1" key="2">
    <citation type="submission" date="2016-12" db="EMBL/GenBank/DDBJ databases">
        <authorList>
            <person name="Song W.-J."/>
            <person name="Kurnit D.M."/>
        </authorList>
    </citation>
    <scope>NUCLEOTIDE SEQUENCE [LARGE SCALE GENOMIC DNA]</scope>
    <source>
        <strain evidence="1">ATCC 51725</strain>
    </source>
</reference>
<name>A0A1Q8EFL3_STRAI</name>
<evidence type="ECO:0000313" key="2">
    <source>
        <dbReference type="EMBL" id="SUN08260.1"/>
    </source>
</evidence>
<reference evidence="3 6" key="4">
    <citation type="submission" date="2019-03" db="EMBL/GenBank/DDBJ databases">
        <title>Diversity of the mouse oral microbiome.</title>
        <authorList>
            <person name="Joseph S."/>
            <person name="Aduse-Opoku J."/>
            <person name="Curtis M."/>
            <person name="Wade W."/>
            <person name="Hashim A."/>
        </authorList>
    </citation>
    <scope>NUCLEOTIDE SEQUENCE [LARGE SCALE GENOMIC DNA]</scope>
    <source>
        <strain evidence="3 6">HT4</strain>
    </source>
</reference>
<evidence type="ECO:0000313" key="3">
    <source>
        <dbReference type="EMBL" id="TFU31140.1"/>
    </source>
</evidence>
<dbReference type="EMBL" id="SPQA01000008">
    <property type="protein sequence ID" value="TFU31140.1"/>
    <property type="molecule type" value="Genomic_DNA"/>
</dbReference>
<protein>
    <submittedName>
        <fullName evidence="3">DUF1836 domain-containing protein</fullName>
    </submittedName>
    <submittedName>
        <fullName evidence="2">Domain of uncharacterized function (DUF1836)</fullName>
    </submittedName>
</protein>
<dbReference type="Proteomes" id="UP000186437">
    <property type="component" value="Unassembled WGS sequence"/>
</dbReference>
<dbReference type="InterPro" id="IPR014975">
    <property type="entry name" value="DUF1836"/>
</dbReference>
<dbReference type="RefSeq" id="WP_075098493.1">
    <property type="nucleotide sequence ID" value="NZ_CAKOCW010000003.1"/>
</dbReference>
<evidence type="ECO:0000313" key="1">
    <source>
        <dbReference type="EMBL" id="OLF50585.1"/>
    </source>
</evidence>
<dbReference type="EMBL" id="MSJL01000004">
    <property type="protein sequence ID" value="OLF50585.1"/>
    <property type="molecule type" value="Genomic_DNA"/>
</dbReference>
<dbReference type="Proteomes" id="UP000297747">
    <property type="component" value="Unassembled WGS sequence"/>
</dbReference>
<dbReference type="PANTHER" id="PTHR40056:SF1">
    <property type="entry name" value="DUF1836 DOMAIN-CONTAINING PROTEIN"/>
    <property type="match status" value="1"/>
</dbReference>
<gene>
    <name evidence="1" type="ORF">BU200_01610</name>
    <name evidence="3" type="ORF">E4U01_03405</name>
    <name evidence="2" type="ORF">NCTC12957_01851</name>
</gene>
<reference evidence="4" key="1">
    <citation type="submission" date="2016-12" db="EMBL/GenBank/DDBJ databases">
        <authorList>
            <person name="Gulvik C.A."/>
        </authorList>
    </citation>
    <scope>NUCLEOTIDE SEQUENCE [LARGE SCALE GENOMIC DNA]</scope>
    <source>
        <strain evidence="4">ATCC 51725</strain>
    </source>
</reference>
<keyword evidence="4" id="KW-1185">Reference proteome</keyword>
<dbReference type="Proteomes" id="UP000255213">
    <property type="component" value="Unassembled WGS sequence"/>
</dbReference>
<dbReference type="Pfam" id="PF08876">
    <property type="entry name" value="DUF1836"/>
    <property type="match status" value="1"/>
</dbReference>
<evidence type="ECO:0000313" key="5">
    <source>
        <dbReference type="Proteomes" id="UP000255213"/>
    </source>
</evidence>
<dbReference type="AlphaFoldDB" id="A0A1Q8EFL3"/>
<dbReference type="EMBL" id="UHEN01000001">
    <property type="protein sequence ID" value="SUN08260.1"/>
    <property type="molecule type" value="Genomic_DNA"/>
</dbReference>
<dbReference type="PANTHER" id="PTHR40056">
    <property type="entry name" value="HYPOTHETICAL CYTOSOLIC PROTEIN"/>
    <property type="match status" value="1"/>
</dbReference>
<dbReference type="OrthoDB" id="3191472at2"/>